<evidence type="ECO:0000313" key="1">
    <source>
        <dbReference type="EMBL" id="MSU02901.1"/>
    </source>
</evidence>
<name>A0A6N7XLD9_9FIRM</name>
<keyword evidence="2" id="KW-1185">Reference proteome</keyword>
<accession>A0A6N7XLD9</accession>
<reference evidence="1 2" key="1">
    <citation type="submission" date="2019-09" db="EMBL/GenBank/DDBJ databases">
        <title>In-depth cultivation of the pig gut microbiome towards novel bacterial diversity and tailored functional studies.</title>
        <authorList>
            <person name="Wylensek D."/>
            <person name="Hitch T.C.A."/>
            <person name="Clavel T."/>
        </authorList>
    </citation>
    <scope>NUCLEOTIDE SEQUENCE [LARGE SCALE GENOMIC DNA]</scope>
    <source>
        <strain evidence="1 2">WCA3-693-APC-4?</strain>
    </source>
</reference>
<evidence type="ECO:0000313" key="2">
    <source>
        <dbReference type="Proteomes" id="UP000469523"/>
    </source>
</evidence>
<protein>
    <recommendedName>
        <fullName evidence="3">Transposase</fullName>
    </recommendedName>
</protein>
<dbReference type="Proteomes" id="UP000469523">
    <property type="component" value="Unassembled WGS sequence"/>
</dbReference>
<gene>
    <name evidence="1" type="ORF">FYJ83_15670</name>
</gene>
<evidence type="ECO:0008006" key="3">
    <source>
        <dbReference type="Google" id="ProtNLM"/>
    </source>
</evidence>
<dbReference type="EMBL" id="VUNQ01000047">
    <property type="protein sequence ID" value="MSU02901.1"/>
    <property type="molecule type" value="Genomic_DNA"/>
</dbReference>
<comment type="caution">
    <text evidence="1">The sequence shown here is derived from an EMBL/GenBank/DDBJ whole genome shotgun (WGS) entry which is preliminary data.</text>
</comment>
<dbReference type="RefSeq" id="WP_154442174.1">
    <property type="nucleotide sequence ID" value="NZ_JAHLPJ010000001.1"/>
</dbReference>
<proteinExistence type="predicted"/>
<sequence>MKFLKKRGIRKETSLSKVRQEAEYETIDFFKDKAYLVIKLCEVLGISRSGYYKYKDRITSEKENQDKLLCLLITEYHSTFDGILGYGRMTMFINKLNHKSFS</sequence>
<organism evidence="1 2">
    <name type="scientific">Tissierella pigra</name>
    <dbReference type="NCBI Taxonomy" id="2607614"/>
    <lineage>
        <taxon>Bacteria</taxon>
        <taxon>Bacillati</taxon>
        <taxon>Bacillota</taxon>
        <taxon>Tissierellia</taxon>
        <taxon>Tissierellales</taxon>
        <taxon>Tissierellaceae</taxon>
        <taxon>Tissierella</taxon>
    </lineage>
</organism>
<dbReference type="AlphaFoldDB" id="A0A6N7XLD9"/>